<reference evidence="2 3" key="1">
    <citation type="submission" date="2019-03" db="EMBL/GenBank/DDBJ databases">
        <title>Genomic Encyclopedia of Type Strains, Phase IV (KMG-IV): sequencing the most valuable type-strain genomes for metagenomic binning, comparative biology and taxonomic classification.</title>
        <authorList>
            <person name="Goeker M."/>
        </authorList>
    </citation>
    <scope>NUCLEOTIDE SEQUENCE [LARGE SCALE GENOMIC DNA]</scope>
    <source>
        <strain evidence="2 3">DSM 25287</strain>
    </source>
</reference>
<dbReference type="Proteomes" id="UP000295765">
    <property type="component" value="Unassembled WGS sequence"/>
</dbReference>
<feature type="region of interest" description="Disordered" evidence="1">
    <location>
        <begin position="1"/>
        <end position="35"/>
    </location>
</feature>
<evidence type="ECO:0000313" key="2">
    <source>
        <dbReference type="EMBL" id="TCO80541.1"/>
    </source>
</evidence>
<proteinExistence type="predicted"/>
<comment type="caution">
    <text evidence="2">The sequence shown here is derived from an EMBL/GenBank/DDBJ whole genome shotgun (WGS) entry which is preliminary data.</text>
</comment>
<protein>
    <submittedName>
        <fullName evidence="2">Uncharacterized protein</fullName>
    </submittedName>
</protein>
<organism evidence="2 3">
    <name type="scientific">Plasticicumulans lactativorans</name>
    <dbReference type="NCBI Taxonomy" id="1133106"/>
    <lineage>
        <taxon>Bacteria</taxon>
        <taxon>Pseudomonadati</taxon>
        <taxon>Pseudomonadota</taxon>
        <taxon>Gammaproteobacteria</taxon>
        <taxon>Candidatus Competibacteraceae</taxon>
        <taxon>Plasticicumulans</taxon>
    </lineage>
</organism>
<name>A0A4R2L0K8_9GAMM</name>
<dbReference type="OrthoDB" id="9152384at2"/>
<dbReference type="RefSeq" id="WP_132543143.1">
    <property type="nucleotide sequence ID" value="NZ_SLWY01000013.1"/>
</dbReference>
<keyword evidence="3" id="KW-1185">Reference proteome</keyword>
<dbReference type="AlphaFoldDB" id="A0A4R2L0K8"/>
<evidence type="ECO:0000256" key="1">
    <source>
        <dbReference type="SAM" id="MobiDB-lite"/>
    </source>
</evidence>
<sequence length="155" mass="17326">MLYLSERRLRPSAPAAKAHPGHAISQHTEQREDPFDRRHIRQDSTFASRKDLVLAVEEALHDTLGQQELATLNAHNVHTCSIVVQLTATFGKIKANVVRNPMAKIGNNWVPTQGPQHYLTHVLVSAVFVLVDKLAPPESWAPLHIQTAYPKDVVH</sequence>
<gene>
    <name evidence="2" type="ORF">EV699_11319</name>
</gene>
<evidence type="ECO:0000313" key="3">
    <source>
        <dbReference type="Proteomes" id="UP000295765"/>
    </source>
</evidence>
<accession>A0A4R2L0K8</accession>
<dbReference type="EMBL" id="SLWY01000013">
    <property type="protein sequence ID" value="TCO80541.1"/>
    <property type="molecule type" value="Genomic_DNA"/>
</dbReference>